<dbReference type="PANTHER" id="PTHR47354:SF8">
    <property type="entry name" value="1,2-PHENYLACETYL-COA EPOXIDASE, SUBUNIT E"/>
    <property type="match status" value="1"/>
</dbReference>
<keyword evidence="16" id="KW-1185">Reference proteome</keyword>
<dbReference type="InterPro" id="IPR050415">
    <property type="entry name" value="MRET"/>
</dbReference>
<comment type="subcellular location">
    <subcellularLocation>
        <location evidence="2">Membrane</location>
        <topology evidence="2">Multi-pass membrane protein</topology>
    </subcellularLocation>
</comment>
<dbReference type="PROSITE" id="PS51384">
    <property type="entry name" value="FAD_FR"/>
    <property type="match status" value="1"/>
</dbReference>
<dbReference type="EMBL" id="LT629701">
    <property type="protein sequence ID" value="SDM85559.1"/>
    <property type="molecule type" value="Genomic_DNA"/>
</dbReference>
<reference evidence="15 16" key="1">
    <citation type="submission" date="2016-10" db="EMBL/GenBank/DDBJ databases">
        <authorList>
            <person name="de Groot N.N."/>
        </authorList>
    </citation>
    <scope>NUCLEOTIDE SEQUENCE [LARGE SCALE GENOMIC DNA]</scope>
    <source>
        <strain evidence="15 16">DSM 44149</strain>
    </source>
</reference>
<gene>
    <name evidence="15" type="ORF">SAMN04489726_3691</name>
</gene>
<evidence type="ECO:0000256" key="3">
    <source>
        <dbReference type="ARBA" id="ARBA00022630"/>
    </source>
</evidence>
<dbReference type="InterPro" id="IPR017938">
    <property type="entry name" value="Riboflavin_synthase-like_b-brl"/>
</dbReference>
<feature type="domain" description="FAD-binding FR-type" evidence="14">
    <location>
        <begin position="227"/>
        <end position="327"/>
    </location>
</feature>
<dbReference type="STRING" id="211114.SAMN04489726_3691"/>
<dbReference type="AlphaFoldDB" id="A0A1G9WM70"/>
<evidence type="ECO:0000256" key="5">
    <source>
        <dbReference type="ARBA" id="ARBA00022714"/>
    </source>
</evidence>
<feature type="transmembrane region" description="Helical" evidence="13">
    <location>
        <begin position="26"/>
        <end position="44"/>
    </location>
</feature>
<dbReference type="GO" id="GO:0051537">
    <property type="term" value="F:2 iron, 2 sulfur cluster binding"/>
    <property type="evidence" value="ECO:0007669"/>
    <property type="project" value="UniProtKB-KW"/>
</dbReference>
<evidence type="ECO:0000256" key="11">
    <source>
        <dbReference type="ARBA" id="ARBA00023014"/>
    </source>
</evidence>
<name>A0A1G9WM70_ALLAB</name>
<feature type="transmembrane region" description="Helical" evidence="13">
    <location>
        <begin position="169"/>
        <end position="190"/>
    </location>
</feature>
<keyword evidence="9" id="KW-0560">Oxidoreductase</keyword>
<feature type="transmembrane region" description="Helical" evidence="13">
    <location>
        <begin position="202"/>
        <end position="222"/>
    </location>
</feature>
<dbReference type="Gene3D" id="2.40.30.10">
    <property type="entry name" value="Translation factors"/>
    <property type="match status" value="1"/>
</dbReference>
<keyword evidence="8 13" id="KW-1133">Transmembrane helix</keyword>
<evidence type="ECO:0000256" key="7">
    <source>
        <dbReference type="ARBA" id="ARBA00022827"/>
    </source>
</evidence>
<dbReference type="Pfam" id="PF00175">
    <property type="entry name" value="NAD_binding_1"/>
    <property type="match status" value="1"/>
</dbReference>
<evidence type="ECO:0000313" key="16">
    <source>
        <dbReference type="Proteomes" id="UP000183376"/>
    </source>
</evidence>
<dbReference type="GO" id="GO:0016491">
    <property type="term" value="F:oxidoreductase activity"/>
    <property type="evidence" value="ECO:0007669"/>
    <property type="project" value="UniProtKB-KW"/>
</dbReference>
<evidence type="ECO:0000256" key="12">
    <source>
        <dbReference type="ARBA" id="ARBA00023136"/>
    </source>
</evidence>
<comment type="cofactor">
    <cofactor evidence="1">
        <name>FAD</name>
        <dbReference type="ChEBI" id="CHEBI:57692"/>
    </cofactor>
</comment>
<dbReference type="OrthoDB" id="9801223at2"/>
<evidence type="ECO:0000256" key="1">
    <source>
        <dbReference type="ARBA" id="ARBA00001974"/>
    </source>
</evidence>
<keyword evidence="12 13" id="KW-0472">Membrane</keyword>
<dbReference type="Proteomes" id="UP000183376">
    <property type="component" value="Chromosome I"/>
</dbReference>
<dbReference type="InterPro" id="IPR013130">
    <property type="entry name" value="Fe3_Rdtase_TM_dom"/>
</dbReference>
<dbReference type="GO" id="GO:0046872">
    <property type="term" value="F:metal ion binding"/>
    <property type="evidence" value="ECO:0007669"/>
    <property type="project" value="UniProtKB-KW"/>
</dbReference>
<dbReference type="Pfam" id="PF01794">
    <property type="entry name" value="Ferric_reduct"/>
    <property type="match status" value="1"/>
</dbReference>
<sequence>MTTTSSAVRPLPAVRHRAPGRRAGRALIAAGALSLLFVVVLWQGNGGLAQGGPVSALGRLSGLLASNLLLVQVLLMARIPLLERQFGQDRLARLHRLAGFTSFWLMITHIALITAGYAGDAGTGLLEQGWLLVTTYPGMLLAFAGAVALIAVVVLSVRAARRRLRYESWHLIHLYAYLGVGLALPHQLWTGSDFLDSPAATAYWWSAYLCTLAAVLVFRVGLPLWRSWRHKLRVVAVIPEAPDVVSVHMAGRGLDKLRARAGQFFLWRFLDGRGGSRANPFSLSAAPHQDRLRITVKNLGDGGARVATVRPGTRVLIEGPYGVVTSGKRTSDRPLLIAAGVGITAMRSLLEELAFQPGNVTLLYRVRSRAEAVFAGELEWFATNRGVKVSYLDGPRGDSWLPRGYGDDVESLYRMVPDLRERDVFLCGPAPWMENVVATLRSAGVDRARIHFERFAW</sequence>
<evidence type="ECO:0000256" key="10">
    <source>
        <dbReference type="ARBA" id="ARBA00023004"/>
    </source>
</evidence>
<dbReference type="InterPro" id="IPR017927">
    <property type="entry name" value="FAD-bd_FR_type"/>
</dbReference>
<evidence type="ECO:0000256" key="6">
    <source>
        <dbReference type="ARBA" id="ARBA00022723"/>
    </source>
</evidence>
<evidence type="ECO:0000256" key="8">
    <source>
        <dbReference type="ARBA" id="ARBA00022989"/>
    </source>
</evidence>
<keyword evidence="6" id="KW-0479">Metal-binding</keyword>
<dbReference type="SUPFAM" id="SSF52343">
    <property type="entry name" value="Ferredoxin reductase-like, C-terminal NADP-linked domain"/>
    <property type="match status" value="1"/>
</dbReference>
<dbReference type="GO" id="GO:0016020">
    <property type="term" value="C:membrane"/>
    <property type="evidence" value="ECO:0007669"/>
    <property type="project" value="UniProtKB-SubCell"/>
</dbReference>
<evidence type="ECO:0000256" key="4">
    <source>
        <dbReference type="ARBA" id="ARBA00022692"/>
    </source>
</evidence>
<keyword evidence="5" id="KW-0001">2Fe-2S</keyword>
<dbReference type="SUPFAM" id="SSF63380">
    <property type="entry name" value="Riboflavin synthase domain-like"/>
    <property type="match status" value="1"/>
</dbReference>
<evidence type="ECO:0000256" key="13">
    <source>
        <dbReference type="SAM" id="Phobius"/>
    </source>
</evidence>
<dbReference type="GO" id="GO:0050660">
    <property type="term" value="F:flavin adenine dinucleotide binding"/>
    <property type="evidence" value="ECO:0007669"/>
    <property type="project" value="TreeGrafter"/>
</dbReference>
<proteinExistence type="predicted"/>
<dbReference type="RefSeq" id="WP_030429808.1">
    <property type="nucleotide sequence ID" value="NZ_JOEF01000008.1"/>
</dbReference>
<evidence type="ECO:0000256" key="2">
    <source>
        <dbReference type="ARBA" id="ARBA00004141"/>
    </source>
</evidence>
<accession>A0A1G9WM70</accession>
<dbReference type="PANTHER" id="PTHR47354">
    <property type="entry name" value="NADH OXIDOREDUCTASE HCR"/>
    <property type="match status" value="1"/>
</dbReference>
<evidence type="ECO:0000259" key="14">
    <source>
        <dbReference type="PROSITE" id="PS51384"/>
    </source>
</evidence>
<dbReference type="eggNOG" id="COG1018">
    <property type="taxonomic scope" value="Bacteria"/>
</dbReference>
<organism evidence="15 16">
    <name type="scientific">Allokutzneria albata</name>
    <name type="common">Kibdelosporangium albatum</name>
    <dbReference type="NCBI Taxonomy" id="211114"/>
    <lineage>
        <taxon>Bacteria</taxon>
        <taxon>Bacillati</taxon>
        <taxon>Actinomycetota</taxon>
        <taxon>Actinomycetes</taxon>
        <taxon>Pseudonocardiales</taxon>
        <taxon>Pseudonocardiaceae</taxon>
        <taxon>Allokutzneria</taxon>
    </lineage>
</organism>
<keyword evidence="3" id="KW-0285">Flavoprotein</keyword>
<feature type="transmembrane region" description="Helical" evidence="13">
    <location>
        <begin position="97"/>
        <end position="118"/>
    </location>
</feature>
<keyword evidence="4 13" id="KW-0812">Transmembrane</keyword>
<dbReference type="InterPro" id="IPR001433">
    <property type="entry name" value="OxRdtase_FAD/NAD-bd"/>
</dbReference>
<keyword evidence="11" id="KW-0411">Iron-sulfur</keyword>
<feature type="transmembrane region" description="Helical" evidence="13">
    <location>
        <begin position="138"/>
        <end position="157"/>
    </location>
</feature>
<keyword evidence="10" id="KW-0408">Iron</keyword>
<dbReference type="InterPro" id="IPR039261">
    <property type="entry name" value="FNR_nucleotide-bd"/>
</dbReference>
<feature type="transmembrane region" description="Helical" evidence="13">
    <location>
        <begin position="56"/>
        <end position="77"/>
    </location>
</feature>
<keyword evidence="7" id="KW-0274">FAD</keyword>
<evidence type="ECO:0000313" key="15">
    <source>
        <dbReference type="EMBL" id="SDM85559.1"/>
    </source>
</evidence>
<evidence type="ECO:0000256" key="9">
    <source>
        <dbReference type="ARBA" id="ARBA00023002"/>
    </source>
</evidence>
<dbReference type="Gene3D" id="3.40.50.80">
    <property type="entry name" value="Nucleotide-binding domain of ferredoxin-NADP reductase (FNR) module"/>
    <property type="match status" value="1"/>
</dbReference>
<dbReference type="CDD" id="cd06198">
    <property type="entry name" value="FNR_like_3"/>
    <property type="match status" value="1"/>
</dbReference>
<protein>
    <submittedName>
        <fullName evidence="15">Predicted ferric reductase</fullName>
    </submittedName>
</protein>